<dbReference type="OrthoDB" id="3223806at2759"/>
<sequence>MPHIPTGNVRSSRKRALCIGCNYPASASPLYGACADAFLTAHTLQSLFDFPVENIC</sequence>
<dbReference type="GeneID" id="9041400"/>
<evidence type="ECO:0000313" key="1">
    <source>
        <dbReference type="EMBL" id="EER05374.1"/>
    </source>
</evidence>
<feature type="non-terminal residue" evidence="1">
    <location>
        <position position="56"/>
    </location>
</feature>
<accession>C5LD30</accession>
<dbReference type="Gene3D" id="3.40.50.12660">
    <property type="match status" value="1"/>
</dbReference>
<gene>
    <name evidence="1" type="ORF">Pmar_PMAR029537</name>
</gene>
<dbReference type="RefSeq" id="XP_002773558.1">
    <property type="nucleotide sequence ID" value="XM_002773512.1"/>
</dbReference>
<dbReference type="InParanoid" id="C5LD30"/>
<proteinExistence type="predicted"/>
<evidence type="ECO:0000313" key="2">
    <source>
        <dbReference type="Proteomes" id="UP000007800"/>
    </source>
</evidence>
<organism evidence="2">
    <name type="scientific">Perkinsus marinus (strain ATCC 50983 / TXsc)</name>
    <dbReference type="NCBI Taxonomy" id="423536"/>
    <lineage>
        <taxon>Eukaryota</taxon>
        <taxon>Sar</taxon>
        <taxon>Alveolata</taxon>
        <taxon>Perkinsozoa</taxon>
        <taxon>Perkinsea</taxon>
        <taxon>Perkinsida</taxon>
        <taxon>Perkinsidae</taxon>
        <taxon>Perkinsus</taxon>
    </lineage>
</organism>
<name>C5LD30_PERM5</name>
<dbReference type="AlphaFoldDB" id="C5LD30"/>
<reference evidence="1 2" key="1">
    <citation type="submission" date="2008-07" db="EMBL/GenBank/DDBJ databases">
        <authorList>
            <person name="El-Sayed N."/>
            <person name="Caler E."/>
            <person name="Inman J."/>
            <person name="Amedeo P."/>
            <person name="Hass B."/>
            <person name="Wortman J."/>
        </authorList>
    </citation>
    <scope>NUCLEOTIDE SEQUENCE [LARGE SCALE GENOMIC DNA]</scope>
    <source>
        <strain evidence="2">ATCC 50983 / TXsc</strain>
    </source>
</reference>
<keyword evidence="2" id="KW-1185">Reference proteome</keyword>
<protein>
    <submittedName>
        <fullName evidence="1">Uncharacterized protein</fullName>
    </submittedName>
</protein>
<dbReference type="Proteomes" id="UP000007800">
    <property type="component" value="Unassembled WGS sequence"/>
</dbReference>
<dbReference type="EMBL" id="GG680950">
    <property type="protein sequence ID" value="EER05374.1"/>
    <property type="molecule type" value="Genomic_DNA"/>
</dbReference>